<dbReference type="OrthoDB" id="109543at2759"/>
<keyword evidence="4" id="KW-0520">NAD</keyword>
<gene>
    <name evidence="7" type="ORF">EUX98_g6282</name>
</gene>
<dbReference type="Proteomes" id="UP000308730">
    <property type="component" value="Unassembled WGS sequence"/>
</dbReference>
<evidence type="ECO:0000313" key="7">
    <source>
        <dbReference type="EMBL" id="THH27905.1"/>
    </source>
</evidence>
<keyword evidence="5" id="KW-0175">Coiled coil</keyword>
<dbReference type="InterPro" id="IPR000608">
    <property type="entry name" value="UBC"/>
</dbReference>
<proteinExistence type="predicted"/>
<dbReference type="SMART" id="SM00212">
    <property type="entry name" value="UBCc"/>
    <property type="match status" value="1"/>
</dbReference>
<evidence type="ECO:0000256" key="3">
    <source>
        <dbReference type="ARBA" id="ARBA00022695"/>
    </source>
</evidence>
<dbReference type="AlphaFoldDB" id="A0A4S4MQ86"/>
<organism evidence="7 8">
    <name type="scientific">Antrodiella citrinella</name>
    <dbReference type="NCBI Taxonomy" id="2447956"/>
    <lineage>
        <taxon>Eukaryota</taxon>
        <taxon>Fungi</taxon>
        <taxon>Dikarya</taxon>
        <taxon>Basidiomycota</taxon>
        <taxon>Agaricomycotina</taxon>
        <taxon>Agaricomycetes</taxon>
        <taxon>Polyporales</taxon>
        <taxon>Steccherinaceae</taxon>
        <taxon>Antrodiella</taxon>
    </lineage>
</organism>
<dbReference type="PANTHER" id="PTHR21328">
    <property type="entry name" value="POLY ADP-RIBOSE POLYMERASE FAMILY, MEMBER PARP"/>
    <property type="match status" value="1"/>
</dbReference>
<comment type="caution">
    <text evidence="7">The sequence shown here is derived from an EMBL/GenBank/DDBJ whole genome shotgun (WGS) entry which is preliminary data.</text>
</comment>
<dbReference type="GO" id="GO:0016779">
    <property type="term" value="F:nucleotidyltransferase activity"/>
    <property type="evidence" value="ECO:0007669"/>
    <property type="project" value="UniProtKB-KW"/>
</dbReference>
<keyword evidence="2" id="KW-0808">Transferase</keyword>
<dbReference type="InterPro" id="IPR051838">
    <property type="entry name" value="ARTD_PARP"/>
</dbReference>
<dbReference type="PROSITE" id="PS50127">
    <property type="entry name" value="UBC_2"/>
    <property type="match status" value="1"/>
</dbReference>
<dbReference type="InterPro" id="IPR012317">
    <property type="entry name" value="Poly(ADP-ribose)pol_cat_dom"/>
</dbReference>
<dbReference type="EMBL" id="SGPM01000216">
    <property type="protein sequence ID" value="THH27905.1"/>
    <property type="molecule type" value="Genomic_DNA"/>
</dbReference>
<evidence type="ECO:0000313" key="8">
    <source>
        <dbReference type="Proteomes" id="UP000308730"/>
    </source>
</evidence>
<dbReference type="GO" id="GO:0003950">
    <property type="term" value="F:NAD+ poly-ADP-ribosyltransferase activity"/>
    <property type="evidence" value="ECO:0007669"/>
    <property type="project" value="InterPro"/>
</dbReference>
<dbReference type="InterPro" id="IPR016135">
    <property type="entry name" value="UBQ-conjugating_enzyme/RWD"/>
</dbReference>
<evidence type="ECO:0000259" key="6">
    <source>
        <dbReference type="PROSITE" id="PS50127"/>
    </source>
</evidence>
<dbReference type="SUPFAM" id="SSF56399">
    <property type="entry name" value="ADP-ribosylation"/>
    <property type="match status" value="1"/>
</dbReference>
<sequence length="1025" mass="115770">MAPDTTPLKGRKKFFADLKDASQKSYTVQGLKVTAVTKGEDDGSMTCEIADDDGDYLTTLNILVPEPSEYPKHHTFMCFVQHDDPPEYIQDAAKLLSLLAKHSTGGHQAGSDDDDEEMFYGDHDDEYGININIVPSTFDMTCLQRDFTEIVADGYKPGCIRLGVDGFCLSVSIPVVSLAHDIPPQALMAWDARLLSKTQHLTLLISGLRSSWPILKNDGNLLNSAKLSFRVGLTRSYKPPKELVVELVRQFTLQAAKDEPEEIPEPVNYYDADEMYEDVQDETEDPATPEETMEPVVEEESPATFAFSLSSSMESLMQDRFLPVVQMRKQYNLGWAAAELLIGESQRLQQKPEDLFVEMIDELREADAEEHVLRNSYKLPVDPLVDRQRDDALNLPLLAFSYFLRRLTLCPRFCLICYKRLNLDFVALKPYVCTANLCAYQYYNLSRGPSLEYEIRTRPQAVELLVSLTYVAAETTSVEGALPTGLGLQVPDPTQANQLIEFDTLNDINKSKAVASVLKTLPSINDMKTHLEKKAKPGRPRPKLKDMDPKITPAAWLMLRWYRLVLSCIASCTAHLEELTLEEDQIRNIPKRWRQFRFIVGSPDAEAKMDEAKRQAAAEDSNARKYPSLFAFHGSSAKNWHSIIRHGLWFKDTVHGRAYGHGVYFAKEYSVSMMYCKGAGIVWPNQRMIVDRCAAIAEIVNRPSDRYLLIDSSTFYNYQIVLEDVTDTDVANIAAVQLDPVHPLTVAKHKVLIPEPSYKLNKLLDARILEYTEENYDTEDQNVFDGRDTRDPILYRAAQDDLEVPPVPAPRRGPRYGLEEWMHDPAWVTKCMPHVLPAPADAMRTATMALQRELKNMLREQEEAENLAELGWYMPPEFVGDNLFQWIVELHSFEKELPVAKDMKARGVNSLVFEIRFPAGFPHSPPFFRILKPRFLPFIQGGGGHVTGGGSMCMDLLTADGWLPSYSIPAILLQIKLAISNLDPRPARLAANWDHPYAMQEAIAGFRRAAATHGWTVPQGLERLA</sequence>
<dbReference type="SUPFAM" id="SSF54495">
    <property type="entry name" value="UBC-like"/>
    <property type="match status" value="1"/>
</dbReference>
<reference evidence="7 8" key="1">
    <citation type="submission" date="2019-02" db="EMBL/GenBank/DDBJ databases">
        <title>Genome sequencing of the rare red list fungi Antrodiella citrinella (Flaviporus citrinellus).</title>
        <authorList>
            <person name="Buettner E."/>
            <person name="Kellner H."/>
        </authorList>
    </citation>
    <scope>NUCLEOTIDE SEQUENCE [LARGE SCALE GENOMIC DNA]</scope>
    <source>
        <strain evidence="7 8">DSM 108506</strain>
    </source>
</reference>
<dbReference type="Pfam" id="PF00644">
    <property type="entry name" value="PARP"/>
    <property type="match status" value="1"/>
</dbReference>
<keyword evidence="1" id="KW-0328">Glycosyltransferase</keyword>
<dbReference type="Gene3D" id="3.10.110.10">
    <property type="entry name" value="Ubiquitin Conjugating Enzyme"/>
    <property type="match status" value="1"/>
</dbReference>
<evidence type="ECO:0000256" key="2">
    <source>
        <dbReference type="ARBA" id="ARBA00022679"/>
    </source>
</evidence>
<dbReference type="Gene3D" id="3.90.228.10">
    <property type="match status" value="1"/>
</dbReference>
<dbReference type="CDD" id="cd23802">
    <property type="entry name" value="UBCc_UBE2Q"/>
    <property type="match status" value="1"/>
</dbReference>
<name>A0A4S4MQ86_9APHY</name>
<feature type="domain" description="UBC core" evidence="6">
    <location>
        <begin position="845"/>
        <end position="1025"/>
    </location>
</feature>
<evidence type="ECO:0000256" key="4">
    <source>
        <dbReference type="ARBA" id="ARBA00023027"/>
    </source>
</evidence>
<keyword evidence="8" id="KW-1185">Reference proteome</keyword>
<feature type="coiled-coil region" evidence="5">
    <location>
        <begin position="840"/>
        <end position="870"/>
    </location>
</feature>
<evidence type="ECO:0000256" key="5">
    <source>
        <dbReference type="SAM" id="Coils"/>
    </source>
</evidence>
<keyword evidence="3" id="KW-0548">Nucleotidyltransferase</keyword>
<protein>
    <recommendedName>
        <fullName evidence="6">UBC core domain-containing protein</fullName>
    </recommendedName>
</protein>
<evidence type="ECO:0000256" key="1">
    <source>
        <dbReference type="ARBA" id="ARBA00022676"/>
    </source>
</evidence>
<accession>A0A4S4MQ86</accession>